<evidence type="ECO:0000313" key="2">
    <source>
        <dbReference type="EMBL" id="CAF9925806.1"/>
    </source>
</evidence>
<feature type="chain" id="PRO_5034800606" evidence="1">
    <location>
        <begin position="21"/>
        <end position="144"/>
    </location>
</feature>
<dbReference type="AlphaFoldDB" id="A0A8H3FR85"/>
<accession>A0A8H3FR85</accession>
<comment type="caution">
    <text evidence="2">The sequence shown here is derived from an EMBL/GenBank/DDBJ whole genome shotgun (WGS) entry which is preliminary data.</text>
</comment>
<protein>
    <submittedName>
        <fullName evidence="2">Uncharacterized protein</fullName>
    </submittedName>
</protein>
<dbReference type="OrthoDB" id="5291872at2759"/>
<keyword evidence="1" id="KW-0732">Signal</keyword>
<dbReference type="EMBL" id="CAJPDR010000207">
    <property type="protein sequence ID" value="CAF9925806.1"/>
    <property type="molecule type" value="Genomic_DNA"/>
</dbReference>
<gene>
    <name evidence="2" type="ORF">ALECFALPRED_003222</name>
</gene>
<evidence type="ECO:0000256" key="1">
    <source>
        <dbReference type="SAM" id="SignalP"/>
    </source>
</evidence>
<keyword evidence="3" id="KW-1185">Reference proteome</keyword>
<dbReference type="Proteomes" id="UP000664203">
    <property type="component" value="Unassembled WGS sequence"/>
</dbReference>
<proteinExistence type="predicted"/>
<sequence>MQLGLIQLLIAISLVPHAAALQTIYFGIIGSSAGPGECIAWFSDSDPCADGATGFGYAYCAGNFCNEDITILGHPNITFTGCHPITSQSTPDYLPKGVSDDGVPALKCKPASNPPGSLYGADATCEPDEGNPNAGFVNIYSYCS</sequence>
<feature type="signal peptide" evidence="1">
    <location>
        <begin position="1"/>
        <end position="20"/>
    </location>
</feature>
<evidence type="ECO:0000313" key="3">
    <source>
        <dbReference type="Proteomes" id="UP000664203"/>
    </source>
</evidence>
<organism evidence="2 3">
    <name type="scientific">Alectoria fallacina</name>
    <dbReference type="NCBI Taxonomy" id="1903189"/>
    <lineage>
        <taxon>Eukaryota</taxon>
        <taxon>Fungi</taxon>
        <taxon>Dikarya</taxon>
        <taxon>Ascomycota</taxon>
        <taxon>Pezizomycotina</taxon>
        <taxon>Lecanoromycetes</taxon>
        <taxon>OSLEUM clade</taxon>
        <taxon>Lecanoromycetidae</taxon>
        <taxon>Lecanorales</taxon>
        <taxon>Lecanorineae</taxon>
        <taxon>Parmeliaceae</taxon>
        <taxon>Alectoria</taxon>
    </lineage>
</organism>
<name>A0A8H3FR85_9LECA</name>
<reference evidence="2" key="1">
    <citation type="submission" date="2021-03" db="EMBL/GenBank/DDBJ databases">
        <authorList>
            <person name="Tagirdzhanova G."/>
        </authorList>
    </citation>
    <scope>NUCLEOTIDE SEQUENCE</scope>
</reference>